<dbReference type="OrthoDB" id="7688089at2"/>
<dbReference type="RefSeq" id="WP_035250223.1">
    <property type="nucleotide sequence ID" value="NZ_AQQY01000004.1"/>
</dbReference>
<evidence type="ECO:0000313" key="2">
    <source>
        <dbReference type="Proteomes" id="UP000024836"/>
    </source>
</evidence>
<dbReference type="Proteomes" id="UP000024836">
    <property type="component" value="Unassembled WGS sequence"/>
</dbReference>
<dbReference type="STRING" id="1461693.ATO10_08102"/>
<dbReference type="ESTHER" id="9rhob-a0a058zmb7">
    <property type="family name" value="BioG_Pimeloyl-ACP-methyl-esterase"/>
</dbReference>
<comment type="caution">
    <text evidence="1">The sequence shown here is derived from an EMBL/GenBank/DDBJ whole genome shotgun (WGS) entry which is preliminary data.</text>
</comment>
<sequence length="205" mass="22552">MRARWLIQTGADRAIVIFGGWAVGARPFAHLTGGQDVLFVDDYSALDADLPDLSVYGHVSLLAWSFGVASYAHWQVGRVDPFAQKVAVNGTLHPVSRSKGIPPVAMRKTAETLSPSAFALFQRRVFGKVMPEMPIDVPARRAELDAIETRGDAPRTAFDKCLISTQDKIFPPANQARVWEGLPVQQIDAPHAPFDQFQTWEALLS</sequence>
<evidence type="ECO:0000313" key="1">
    <source>
        <dbReference type="EMBL" id="KCV82337.1"/>
    </source>
</evidence>
<protein>
    <recommendedName>
        <fullName evidence="3">Biotin synthesis protein BioC</fullName>
    </recommendedName>
</protein>
<proteinExistence type="predicted"/>
<dbReference type="Pfam" id="PF04301">
    <property type="entry name" value="BioG"/>
    <property type="match status" value="1"/>
</dbReference>
<dbReference type="EMBL" id="AQQY01000004">
    <property type="protein sequence ID" value="KCV82337.1"/>
    <property type="molecule type" value="Genomic_DNA"/>
</dbReference>
<reference evidence="1 2" key="1">
    <citation type="submission" date="2013-04" db="EMBL/GenBank/DDBJ databases">
        <title>Shimia sp. 22II-S11-Z10 Genome Sequencing.</title>
        <authorList>
            <person name="Lai Q."/>
            <person name="Li G."/>
            <person name="Shao Z."/>
        </authorList>
    </citation>
    <scope>NUCLEOTIDE SEQUENCE [LARGE SCALE GENOMIC DNA]</scope>
    <source>
        <strain evidence="2">22II-S11-Z10</strain>
    </source>
</reference>
<accession>A0A058ZMB7</accession>
<gene>
    <name evidence="1" type="ORF">ATO10_08102</name>
</gene>
<dbReference type="eggNOG" id="COG2830">
    <property type="taxonomic scope" value="Bacteria"/>
</dbReference>
<organism evidence="1 2">
    <name type="scientific">Actibacterium atlanticum</name>
    <dbReference type="NCBI Taxonomy" id="1461693"/>
    <lineage>
        <taxon>Bacteria</taxon>
        <taxon>Pseudomonadati</taxon>
        <taxon>Pseudomonadota</taxon>
        <taxon>Alphaproteobacteria</taxon>
        <taxon>Rhodobacterales</taxon>
        <taxon>Roseobacteraceae</taxon>
        <taxon>Actibacterium</taxon>
    </lineage>
</organism>
<keyword evidence="2" id="KW-1185">Reference proteome</keyword>
<evidence type="ECO:0008006" key="3">
    <source>
        <dbReference type="Google" id="ProtNLM"/>
    </source>
</evidence>
<name>A0A058ZMB7_9RHOB</name>
<dbReference type="AlphaFoldDB" id="A0A058ZMB7"/>
<dbReference type="InterPro" id="IPR007398">
    <property type="entry name" value="BioG"/>
</dbReference>